<sequence>MGALETLEPQDPRQAGRYRIVARLGSGGMGQVYLARSPAGRLVAVKVVRPELARDAEFRRRFAREVTAARRVSGAFTAGVVDADPDGRPAWLAVVYVPGVSLGEAISGHGPWPTQPVFALGAGLAEALEAIHAAGVVHRDLKPSNVLLAADGPRVIDFGISLASEDSALTHTGMTIGTPGFMSPEQLTGEPVGPASDVFALGALLAYTATGVGPFGTGTPHALHFRAVYEQPSLDSLSPELRPVVAACLAKEPDQRPTVPALLDRLTAMGGCGKGEETADVTLLLTEPGWMPDQIARLVREHTDASLPHTPPPVLPDKPSAPPNTPVPPPALHQAPTQTGEPSGPVPAPPAGAELLGAPTPRPEPRRRRIPPVVAALGVALATSAIAVLAVFLGETGSKGEDDDPPSEKTTLSHSDYSPSTAETPEVGAATFARAPEACKALTTGALERLVPGVTDTNGTAGTSNTADHTSCYWSGKDDTNHFRFLSVALWRHDSDTRSGQQHAEDTYAEVIADVRTSTDAWNIKTEPVSDIGDQTTAISSDSKTNNHTYKDATVVVRTGNVVVRVYDSGTGFADALPPDSASAMRDATAAAKDVIASVAAANR</sequence>
<dbReference type="PROSITE" id="PS00108">
    <property type="entry name" value="PROTEIN_KINASE_ST"/>
    <property type="match status" value="1"/>
</dbReference>
<feature type="region of interest" description="Disordered" evidence="6">
    <location>
        <begin position="305"/>
        <end position="367"/>
    </location>
</feature>
<feature type="region of interest" description="Disordered" evidence="6">
    <location>
        <begin position="397"/>
        <end position="424"/>
    </location>
</feature>
<dbReference type="InterPro" id="IPR011009">
    <property type="entry name" value="Kinase-like_dom_sf"/>
</dbReference>
<dbReference type="PANTHER" id="PTHR43289">
    <property type="entry name" value="MITOGEN-ACTIVATED PROTEIN KINASE KINASE KINASE 20-RELATED"/>
    <property type="match status" value="1"/>
</dbReference>
<feature type="compositionally biased region" description="Polar residues" evidence="6">
    <location>
        <begin position="408"/>
        <end position="423"/>
    </location>
</feature>
<evidence type="ECO:0000313" key="9">
    <source>
        <dbReference type="Proteomes" id="UP001432060"/>
    </source>
</evidence>
<evidence type="ECO:0000256" key="1">
    <source>
        <dbReference type="ARBA" id="ARBA00022679"/>
    </source>
</evidence>
<dbReference type="SMART" id="SM00220">
    <property type="entry name" value="S_TKc"/>
    <property type="match status" value="1"/>
</dbReference>
<name>A0ABZ1XE65_9ACTN</name>
<evidence type="ECO:0000256" key="3">
    <source>
        <dbReference type="ARBA" id="ARBA00022777"/>
    </source>
</evidence>
<evidence type="ECO:0000256" key="2">
    <source>
        <dbReference type="ARBA" id="ARBA00022741"/>
    </source>
</evidence>
<organism evidence="8 9">
    <name type="scientific">Streptomyces melanogenes</name>
    <dbReference type="NCBI Taxonomy" id="67326"/>
    <lineage>
        <taxon>Bacteria</taxon>
        <taxon>Bacillati</taxon>
        <taxon>Actinomycetota</taxon>
        <taxon>Actinomycetes</taxon>
        <taxon>Kitasatosporales</taxon>
        <taxon>Streptomycetaceae</taxon>
        <taxon>Streptomyces</taxon>
    </lineage>
</organism>
<feature type="compositionally biased region" description="Pro residues" evidence="6">
    <location>
        <begin position="309"/>
        <end position="331"/>
    </location>
</feature>
<evidence type="ECO:0000256" key="5">
    <source>
        <dbReference type="PROSITE-ProRule" id="PRU10141"/>
    </source>
</evidence>
<evidence type="ECO:0000259" key="7">
    <source>
        <dbReference type="PROSITE" id="PS50011"/>
    </source>
</evidence>
<keyword evidence="1" id="KW-0808">Transferase</keyword>
<keyword evidence="8" id="KW-0723">Serine/threonine-protein kinase</keyword>
<dbReference type="CDD" id="cd14014">
    <property type="entry name" value="STKc_PknB_like"/>
    <property type="match status" value="1"/>
</dbReference>
<keyword evidence="4 5" id="KW-0067">ATP-binding</keyword>
<evidence type="ECO:0000256" key="4">
    <source>
        <dbReference type="ARBA" id="ARBA00022840"/>
    </source>
</evidence>
<dbReference type="InterPro" id="IPR017441">
    <property type="entry name" value="Protein_kinase_ATP_BS"/>
</dbReference>
<protein>
    <submittedName>
        <fullName evidence="8">Serine/threonine protein kinase</fullName>
    </submittedName>
</protein>
<evidence type="ECO:0000313" key="8">
    <source>
        <dbReference type="EMBL" id="WUT81156.1"/>
    </source>
</evidence>
<accession>A0ABZ1XE65</accession>
<dbReference type="Pfam" id="PF00069">
    <property type="entry name" value="Pkinase"/>
    <property type="match status" value="1"/>
</dbReference>
<dbReference type="SUPFAM" id="SSF56112">
    <property type="entry name" value="Protein kinase-like (PK-like)"/>
    <property type="match status" value="1"/>
</dbReference>
<reference evidence="8" key="1">
    <citation type="submission" date="2022-10" db="EMBL/GenBank/DDBJ databases">
        <title>The complete genomes of actinobacterial strains from the NBC collection.</title>
        <authorList>
            <person name="Joergensen T.S."/>
            <person name="Alvarez Arevalo M."/>
            <person name="Sterndorff E.B."/>
            <person name="Faurdal D."/>
            <person name="Vuksanovic O."/>
            <person name="Mourched A.-S."/>
            <person name="Charusanti P."/>
            <person name="Shaw S."/>
            <person name="Blin K."/>
            <person name="Weber T."/>
        </authorList>
    </citation>
    <scope>NUCLEOTIDE SEQUENCE</scope>
    <source>
        <strain evidence="8">NBC_00668</strain>
    </source>
</reference>
<proteinExistence type="predicted"/>
<dbReference type="GO" id="GO:0004674">
    <property type="term" value="F:protein serine/threonine kinase activity"/>
    <property type="evidence" value="ECO:0007669"/>
    <property type="project" value="UniProtKB-KW"/>
</dbReference>
<dbReference type="InterPro" id="IPR008271">
    <property type="entry name" value="Ser/Thr_kinase_AS"/>
</dbReference>
<dbReference type="Gene3D" id="1.10.510.10">
    <property type="entry name" value="Transferase(Phosphotransferase) domain 1"/>
    <property type="match status" value="1"/>
</dbReference>
<dbReference type="EMBL" id="CP109019">
    <property type="protein sequence ID" value="WUT81156.1"/>
    <property type="molecule type" value="Genomic_DNA"/>
</dbReference>
<dbReference type="PANTHER" id="PTHR43289:SF34">
    <property type="entry name" value="SERINE_THREONINE-PROTEIN KINASE YBDM-RELATED"/>
    <property type="match status" value="1"/>
</dbReference>
<feature type="binding site" evidence="5">
    <location>
        <position position="46"/>
    </location>
    <ligand>
        <name>ATP</name>
        <dbReference type="ChEBI" id="CHEBI:30616"/>
    </ligand>
</feature>
<dbReference type="RefSeq" id="WP_329395269.1">
    <property type="nucleotide sequence ID" value="NZ_CP109019.1"/>
</dbReference>
<gene>
    <name evidence="8" type="ORF">OG515_02615</name>
</gene>
<keyword evidence="3 8" id="KW-0418">Kinase</keyword>
<dbReference type="Proteomes" id="UP001432060">
    <property type="component" value="Chromosome"/>
</dbReference>
<dbReference type="Gene3D" id="3.30.200.20">
    <property type="entry name" value="Phosphorylase Kinase, domain 1"/>
    <property type="match status" value="1"/>
</dbReference>
<keyword evidence="2 5" id="KW-0547">Nucleotide-binding</keyword>
<dbReference type="PROSITE" id="PS50011">
    <property type="entry name" value="PROTEIN_KINASE_DOM"/>
    <property type="match status" value="1"/>
</dbReference>
<feature type="domain" description="Protein kinase" evidence="7">
    <location>
        <begin position="18"/>
        <end position="269"/>
    </location>
</feature>
<evidence type="ECO:0000256" key="6">
    <source>
        <dbReference type="SAM" id="MobiDB-lite"/>
    </source>
</evidence>
<keyword evidence="9" id="KW-1185">Reference proteome</keyword>
<dbReference type="PROSITE" id="PS00107">
    <property type="entry name" value="PROTEIN_KINASE_ATP"/>
    <property type="match status" value="1"/>
</dbReference>
<dbReference type="InterPro" id="IPR000719">
    <property type="entry name" value="Prot_kinase_dom"/>
</dbReference>